<evidence type="ECO:0000256" key="1">
    <source>
        <dbReference type="SAM" id="MobiDB-lite"/>
    </source>
</evidence>
<feature type="region of interest" description="Disordered" evidence="1">
    <location>
        <begin position="14"/>
        <end position="96"/>
    </location>
</feature>
<reference evidence="2" key="1">
    <citation type="journal article" date="2015" name="Nature">
        <title>Complex archaea that bridge the gap between prokaryotes and eukaryotes.</title>
        <authorList>
            <person name="Spang A."/>
            <person name="Saw J.H."/>
            <person name="Jorgensen S.L."/>
            <person name="Zaremba-Niedzwiedzka K."/>
            <person name="Martijn J."/>
            <person name="Lind A.E."/>
            <person name="van Eijk R."/>
            <person name="Schleper C."/>
            <person name="Guy L."/>
            <person name="Ettema T.J."/>
        </authorList>
    </citation>
    <scope>NUCLEOTIDE SEQUENCE</scope>
</reference>
<comment type="caution">
    <text evidence="2">The sequence shown here is derived from an EMBL/GenBank/DDBJ whole genome shotgun (WGS) entry which is preliminary data.</text>
</comment>
<organism evidence="2">
    <name type="scientific">marine sediment metagenome</name>
    <dbReference type="NCBI Taxonomy" id="412755"/>
    <lineage>
        <taxon>unclassified sequences</taxon>
        <taxon>metagenomes</taxon>
        <taxon>ecological metagenomes</taxon>
    </lineage>
</organism>
<name>A0A0F9DDZ6_9ZZZZ</name>
<dbReference type="AlphaFoldDB" id="A0A0F9DDZ6"/>
<protein>
    <submittedName>
        <fullName evidence="2">Uncharacterized protein</fullName>
    </submittedName>
</protein>
<gene>
    <name evidence="2" type="ORF">LCGC14_2558190</name>
</gene>
<feature type="compositionally biased region" description="Polar residues" evidence="1">
    <location>
        <begin position="26"/>
        <end position="46"/>
    </location>
</feature>
<proteinExistence type="predicted"/>
<accession>A0A0F9DDZ6</accession>
<evidence type="ECO:0000313" key="2">
    <source>
        <dbReference type="EMBL" id="KKL10203.1"/>
    </source>
</evidence>
<sequence length="116" mass="12003">MPNWLNQIARLSSANSGGITGGQFRSPVSSPNTLVPGSQGPITDPSNPNPDIVSRVFSDPAAGPNTGVQQYNFPRRTRTQAPGAVRTSGVGSTSNARMSTQAVLGMIAKLAGLRGR</sequence>
<dbReference type="EMBL" id="LAZR01042157">
    <property type="protein sequence ID" value="KKL10203.1"/>
    <property type="molecule type" value="Genomic_DNA"/>
</dbReference>